<dbReference type="InterPro" id="IPR056737">
    <property type="entry name" value="Beta-prop_ATRN-MKLN-like"/>
</dbReference>
<proteinExistence type="predicted"/>
<keyword evidence="5" id="KW-1185">Reference proteome</keyword>
<gene>
    <name evidence="4" type="ORF">AOXY_G30558</name>
</gene>
<feature type="domain" description="BTB" evidence="3">
    <location>
        <begin position="170"/>
        <end position="237"/>
    </location>
</feature>
<dbReference type="Pfam" id="PF24981">
    <property type="entry name" value="Beta-prop_ATRN-LZTR1"/>
    <property type="match status" value="1"/>
</dbReference>
<feature type="domain" description="BTB" evidence="3">
    <location>
        <begin position="45"/>
        <end position="109"/>
    </location>
</feature>
<dbReference type="Gene3D" id="2.120.10.80">
    <property type="entry name" value="Kelch-type beta propeller"/>
    <property type="match status" value="2"/>
</dbReference>
<evidence type="ECO:0000256" key="2">
    <source>
        <dbReference type="ARBA" id="ARBA00022737"/>
    </source>
</evidence>
<dbReference type="SUPFAM" id="SSF54695">
    <property type="entry name" value="POZ domain"/>
    <property type="match status" value="2"/>
</dbReference>
<keyword evidence="2" id="KW-0677">Repeat</keyword>
<evidence type="ECO:0000313" key="5">
    <source>
        <dbReference type="Proteomes" id="UP001230051"/>
    </source>
</evidence>
<evidence type="ECO:0000313" key="4">
    <source>
        <dbReference type="EMBL" id="KAK1152864.1"/>
    </source>
</evidence>
<dbReference type="PANTHER" id="PTHR45632:SF14">
    <property type="entry name" value="KELCH-LIKE PROTEIN 33"/>
    <property type="match status" value="1"/>
</dbReference>
<protein>
    <recommendedName>
        <fullName evidence="3">BTB domain-containing protein</fullName>
    </recommendedName>
</protein>
<evidence type="ECO:0000256" key="1">
    <source>
        <dbReference type="ARBA" id="ARBA00022441"/>
    </source>
</evidence>
<dbReference type="InterPro" id="IPR000210">
    <property type="entry name" value="BTB/POZ_dom"/>
</dbReference>
<dbReference type="InterPro" id="IPR006652">
    <property type="entry name" value="Kelch_1"/>
</dbReference>
<evidence type="ECO:0000259" key="3">
    <source>
        <dbReference type="PROSITE" id="PS50097"/>
    </source>
</evidence>
<organism evidence="4 5">
    <name type="scientific">Acipenser oxyrinchus oxyrinchus</name>
    <dbReference type="NCBI Taxonomy" id="40147"/>
    <lineage>
        <taxon>Eukaryota</taxon>
        <taxon>Metazoa</taxon>
        <taxon>Chordata</taxon>
        <taxon>Craniata</taxon>
        <taxon>Vertebrata</taxon>
        <taxon>Euteleostomi</taxon>
        <taxon>Actinopterygii</taxon>
        <taxon>Chondrostei</taxon>
        <taxon>Acipenseriformes</taxon>
        <taxon>Acipenseridae</taxon>
        <taxon>Acipenser</taxon>
    </lineage>
</organism>
<dbReference type="SUPFAM" id="SSF117281">
    <property type="entry name" value="Kelch motif"/>
    <property type="match status" value="1"/>
</dbReference>
<dbReference type="PANTHER" id="PTHR45632">
    <property type="entry name" value="LD33804P"/>
    <property type="match status" value="1"/>
</dbReference>
<dbReference type="InterPro" id="IPR011705">
    <property type="entry name" value="BACK"/>
</dbReference>
<dbReference type="InterPro" id="IPR015915">
    <property type="entry name" value="Kelch-typ_b-propeller"/>
</dbReference>
<comment type="caution">
    <text evidence="4">The sequence shown here is derived from an EMBL/GenBank/DDBJ whole genome shotgun (WGS) entry which is preliminary data.</text>
</comment>
<dbReference type="AlphaFoldDB" id="A0AAD8CJX8"/>
<accession>A0AAD8CJX8</accession>
<keyword evidence="1" id="KW-0880">Kelch repeat</keyword>
<dbReference type="Gene3D" id="3.30.710.10">
    <property type="entry name" value="Potassium Channel Kv1.1, Chain A"/>
    <property type="match status" value="2"/>
</dbReference>
<dbReference type="Pfam" id="PF21536">
    <property type="entry name" value="BTB_KLHL33"/>
    <property type="match status" value="1"/>
</dbReference>
<dbReference type="SMART" id="SM00612">
    <property type="entry name" value="Kelch"/>
    <property type="match status" value="5"/>
</dbReference>
<dbReference type="SMART" id="SM00875">
    <property type="entry name" value="BACK"/>
    <property type="match status" value="1"/>
</dbReference>
<dbReference type="SMART" id="SM00225">
    <property type="entry name" value="BTB"/>
    <property type="match status" value="2"/>
</dbReference>
<dbReference type="EMBL" id="JAGXEW010000044">
    <property type="protein sequence ID" value="KAK1152864.1"/>
    <property type="molecule type" value="Genomic_DNA"/>
</dbReference>
<sequence>MASRFSSSQHSVGVTPQALKHYENQDYPSQFFHAVTKLKEDGLLTDLLIGLNGRSCRVHSVVLAAVSSLVMGELREGRKQDLCLDGRVGEAGLETVLKFAYSGEAELSRENLAEVKQAAGVLGAEKVLKLCQDFEQSSGNKAEEWRSLPEKIRRANLQCIRAMWEEQLICDVKLEVAGMYFDVHRAILAAGSDFFRGMFTSGMKEASEDTIPMFSLSPEELSALLSFIYSGTLQLGWGNAFELTLASMQIQSQGAISLCMDFLHGETDPQSCLDVAAFAEAYSLGELKEFADDYVLRNFQEVGSTPKFQDLSLDQFSRYLAEDSLCASNELEVFRVVVGWIRADPVERLAHAEELMKLVRFPLMTFRQFKEVREVNISLKQEGCNDLYAAALQEFGWTSGSMEQHCRVRKPSLALVLVAGDQKAPDFASRKPSRDLWFSNSFSRGTGLRTHIEWCHLSTMPGPGRFRHATVVLDNNLYVFGGSDFYGKCDTLKTAFRYDPSQDSWKQLPDMREPRNYCSAVIQNQHIYILGGDIDTEHNLGSVECYNPTTNSWRYAQPLDQALSGHGAVSWNGEIYVSGGFNCNYHCLVSMFHYHPEKGTIYLADMNHDRAEHVMEAIRDKMYVAGGVRNQARFYSDQFVCEVYDPSRDSWTLLARLPKPHVNAASGVLEEKFYVLGGFSQEDYTETGLAHRYDPRWDNWETVGRMPGPTTDIRACVLALPPHLRH</sequence>
<dbReference type="InterPro" id="IPR011333">
    <property type="entry name" value="SKP1/BTB/POZ_sf"/>
</dbReference>
<dbReference type="Gene3D" id="1.25.40.420">
    <property type="match status" value="1"/>
</dbReference>
<name>A0AAD8CJX8_ACIOX</name>
<dbReference type="Proteomes" id="UP001230051">
    <property type="component" value="Unassembled WGS sequence"/>
</dbReference>
<dbReference type="Pfam" id="PF00651">
    <property type="entry name" value="BTB"/>
    <property type="match status" value="1"/>
</dbReference>
<dbReference type="PROSITE" id="PS50097">
    <property type="entry name" value="BTB"/>
    <property type="match status" value="2"/>
</dbReference>
<reference evidence="4" key="1">
    <citation type="submission" date="2022-02" db="EMBL/GenBank/DDBJ databases">
        <title>Atlantic sturgeon de novo genome assembly.</title>
        <authorList>
            <person name="Stock M."/>
            <person name="Klopp C."/>
            <person name="Guiguen Y."/>
            <person name="Cabau C."/>
            <person name="Parinello H."/>
            <person name="Santidrian Yebra-Pimentel E."/>
            <person name="Kuhl H."/>
            <person name="Dirks R.P."/>
            <person name="Guessner J."/>
            <person name="Wuertz S."/>
            <person name="Du K."/>
            <person name="Schartl M."/>
        </authorList>
    </citation>
    <scope>NUCLEOTIDE SEQUENCE</scope>
    <source>
        <strain evidence="4">STURGEONOMICS-FGT-2020</strain>
        <tissue evidence="4">Whole blood</tissue>
    </source>
</reference>
<dbReference type="FunFam" id="1.25.40.420:FF:000001">
    <property type="entry name" value="Kelch-like family member 12"/>
    <property type="match status" value="1"/>
</dbReference>
<dbReference type="Pfam" id="PF07707">
    <property type="entry name" value="BACK"/>
    <property type="match status" value="1"/>
</dbReference>